<proteinExistence type="predicted"/>
<name>A0A1Y3B1W1_EURMA</name>
<protein>
    <submittedName>
        <fullName evidence="2">Uncharacterized protein</fullName>
    </submittedName>
</protein>
<evidence type="ECO:0000313" key="3">
    <source>
        <dbReference type="Proteomes" id="UP000194236"/>
    </source>
</evidence>
<feature type="region of interest" description="Disordered" evidence="1">
    <location>
        <begin position="67"/>
        <end position="86"/>
    </location>
</feature>
<accession>A0A1Y3B1W1</accession>
<evidence type="ECO:0000313" key="2">
    <source>
        <dbReference type="EMBL" id="OTF74799.1"/>
    </source>
</evidence>
<feature type="compositionally biased region" description="Polar residues" evidence="1">
    <location>
        <begin position="68"/>
        <end position="86"/>
    </location>
</feature>
<feature type="compositionally biased region" description="Acidic residues" evidence="1">
    <location>
        <begin position="1"/>
        <end position="20"/>
    </location>
</feature>
<keyword evidence="3" id="KW-1185">Reference proteome</keyword>
<dbReference type="AlphaFoldDB" id="A0A1Y3B1W1"/>
<evidence type="ECO:0000256" key="1">
    <source>
        <dbReference type="SAM" id="MobiDB-lite"/>
    </source>
</evidence>
<feature type="region of interest" description="Disordered" evidence="1">
    <location>
        <begin position="1"/>
        <end position="33"/>
    </location>
</feature>
<reference evidence="2 3" key="1">
    <citation type="submission" date="2017-03" db="EMBL/GenBank/DDBJ databases">
        <title>Genome Survey of Euroglyphus maynei.</title>
        <authorList>
            <person name="Arlian L.G."/>
            <person name="Morgan M.S."/>
            <person name="Rider S.D."/>
        </authorList>
    </citation>
    <scope>NUCLEOTIDE SEQUENCE [LARGE SCALE GENOMIC DNA]</scope>
    <source>
        <strain evidence="2">Arlian Lab</strain>
        <tissue evidence="2">Whole body</tissue>
    </source>
</reference>
<feature type="compositionally biased region" description="Low complexity" evidence="1">
    <location>
        <begin position="23"/>
        <end position="33"/>
    </location>
</feature>
<gene>
    <name evidence="2" type="ORF">BLA29_005919</name>
</gene>
<dbReference type="Proteomes" id="UP000194236">
    <property type="component" value="Unassembled WGS sequence"/>
</dbReference>
<dbReference type="EMBL" id="MUJZ01045198">
    <property type="protein sequence ID" value="OTF74799.1"/>
    <property type="molecule type" value="Genomic_DNA"/>
</dbReference>
<organism evidence="2 3">
    <name type="scientific">Euroglyphus maynei</name>
    <name type="common">Mayne's house dust mite</name>
    <dbReference type="NCBI Taxonomy" id="6958"/>
    <lineage>
        <taxon>Eukaryota</taxon>
        <taxon>Metazoa</taxon>
        <taxon>Ecdysozoa</taxon>
        <taxon>Arthropoda</taxon>
        <taxon>Chelicerata</taxon>
        <taxon>Arachnida</taxon>
        <taxon>Acari</taxon>
        <taxon>Acariformes</taxon>
        <taxon>Sarcoptiformes</taxon>
        <taxon>Astigmata</taxon>
        <taxon>Psoroptidia</taxon>
        <taxon>Analgoidea</taxon>
        <taxon>Pyroglyphidae</taxon>
        <taxon>Pyroglyphinae</taxon>
        <taxon>Euroglyphus</taxon>
    </lineage>
</organism>
<sequence>MIENFNDDDESNQMVMDDDDQQKNVQSSNNVNEQKQFVMKTFNKLMEHLDLAGEKLFKEKQEKLLDVQQASSSSSLYEIKGRSSSA</sequence>
<feature type="non-terminal residue" evidence="2">
    <location>
        <position position="86"/>
    </location>
</feature>
<comment type="caution">
    <text evidence="2">The sequence shown here is derived from an EMBL/GenBank/DDBJ whole genome shotgun (WGS) entry which is preliminary data.</text>
</comment>